<dbReference type="CDD" id="cd02440">
    <property type="entry name" value="AdoMet_MTases"/>
    <property type="match status" value="1"/>
</dbReference>
<dbReference type="PATRIC" id="fig|546263.7.peg.2134"/>
<dbReference type="EMBL" id="CP007726">
    <property type="protein sequence ID" value="AJE19195.1"/>
    <property type="molecule type" value="Genomic_DNA"/>
</dbReference>
<dbReference type="Proteomes" id="UP000031392">
    <property type="component" value="Chromosome"/>
</dbReference>
<dbReference type="InterPro" id="IPR029063">
    <property type="entry name" value="SAM-dependent_MTases_sf"/>
</dbReference>
<dbReference type="HOGENOM" id="CLU_079190_1_0_4"/>
<organism evidence="1 2">
    <name type="scientific">Neisseria elongata subsp. glycolytica ATCC 29315</name>
    <dbReference type="NCBI Taxonomy" id="546263"/>
    <lineage>
        <taxon>Bacteria</taxon>
        <taxon>Pseudomonadati</taxon>
        <taxon>Pseudomonadota</taxon>
        <taxon>Betaproteobacteria</taxon>
        <taxon>Neisseriales</taxon>
        <taxon>Neisseriaceae</taxon>
        <taxon>Neisseria</taxon>
    </lineage>
</organism>
<dbReference type="InterPro" id="IPR010719">
    <property type="entry name" value="MnmM_MeTrfase"/>
</dbReference>
<dbReference type="PANTHER" id="PTHR35276">
    <property type="entry name" value="S-ADENOSYL-L-METHIONINE-DEPENDENT METHYLTRANSFERASES SUPERFAMILY PROTEIN"/>
    <property type="match status" value="1"/>
</dbReference>
<dbReference type="AlphaFoldDB" id="A0A0B5CRC1"/>
<proteinExistence type="predicted"/>
<dbReference type="GO" id="GO:0032259">
    <property type="term" value="P:methylation"/>
    <property type="evidence" value="ECO:0007669"/>
    <property type="project" value="UniProtKB-KW"/>
</dbReference>
<accession>A0A0B5CRC1</accession>
<dbReference type="KEGG" id="nel:NELON_09945"/>
<name>A0A0B5CRC1_NEIEG</name>
<evidence type="ECO:0000313" key="2">
    <source>
        <dbReference type="Proteomes" id="UP000031392"/>
    </source>
</evidence>
<keyword evidence="1" id="KW-0808">Transferase</keyword>
<dbReference type="SUPFAM" id="SSF53335">
    <property type="entry name" value="S-adenosyl-L-methionine-dependent methyltransferases"/>
    <property type="match status" value="1"/>
</dbReference>
<keyword evidence="2" id="KW-1185">Reference proteome</keyword>
<reference evidence="1 2" key="2">
    <citation type="journal article" date="2015" name="PLoS Genet.">
        <title>Common Cell Shape Evolution of Two Nasopharyngeal Pathogens.</title>
        <authorList>
            <person name="Veyrier F.J."/>
            <person name="Biais N."/>
            <person name="Morales P."/>
            <person name="Belkacem N."/>
            <person name="Guilhen C."/>
            <person name="Ranjeva S."/>
            <person name="Sismeiro O."/>
            <person name="Pehau-Arnaudet G."/>
            <person name="Rocha E.P."/>
            <person name="Werts C."/>
            <person name="Taha M.K."/>
            <person name="Boneca I.G."/>
        </authorList>
    </citation>
    <scope>NUCLEOTIDE SEQUENCE [LARGE SCALE GENOMIC DNA]</scope>
    <source>
        <strain evidence="1 2">ATCC 29315</strain>
    </source>
</reference>
<dbReference type="Pfam" id="PF06962">
    <property type="entry name" value="rRNA_methylase"/>
    <property type="match status" value="1"/>
</dbReference>
<reference evidence="2" key="1">
    <citation type="submission" date="2014-05" db="EMBL/GenBank/DDBJ databases">
        <title>Complete Genome sequence of Neisseria elongata subsp. glycolytica.</title>
        <authorList>
            <person name="Veyrier F.J."/>
            <person name="Taha M.-K."/>
        </authorList>
    </citation>
    <scope>NUCLEOTIDE SEQUENCE [LARGE SCALE GENOMIC DNA]</scope>
    <source>
        <strain evidence="2">ATCC 29315</strain>
    </source>
</reference>
<dbReference type="Gene3D" id="3.40.50.150">
    <property type="entry name" value="Vaccinia Virus protein VP39"/>
    <property type="match status" value="1"/>
</dbReference>
<dbReference type="RefSeq" id="WP_041961510.1">
    <property type="nucleotide sequence ID" value="NZ_CP007726.1"/>
</dbReference>
<dbReference type="PANTHER" id="PTHR35276:SF1">
    <property type="entry name" value="TRNA (MNM(5)S(2)U34)-METHYLTRANSFERASE, CHLOROPLASTIC"/>
    <property type="match status" value="1"/>
</dbReference>
<gene>
    <name evidence="1" type="ORF">NELON_09945</name>
</gene>
<protein>
    <submittedName>
        <fullName evidence="1">rRNA methyltransferase</fullName>
    </submittedName>
</protein>
<evidence type="ECO:0000313" key="1">
    <source>
        <dbReference type="EMBL" id="AJE19195.1"/>
    </source>
</evidence>
<sequence>MPLLPALAFARQLIEGRLKNGGRALDGTAGNGRDTLFLAQLAGGSGKVWAFDIQAQALSNTAGLLRENGVEERVELIAASHADLADYVREPLDAAMFNFGYLPGGDKTVTTKAGSSVRAMQAAAALLAEGGLLTAVVYSGHPAGRAEAAAIEQWAAALPQEQYQVLHYRFTNQRNHSPQLLAIEKRIRKPNR</sequence>
<dbReference type="GO" id="GO:0008168">
    <property type="term" value="F:methyltransferase activity"/>
    <property type="evidence" value="ECO:0007669"/>
    <property type="project" value="UniProtKB-KW"/>
</dbReference>
<keyword evidence="1" id="KW-0489">Methyltransferase</keyword>